<evidence type="ECO:0000313" key="4">
    <source>
        <dbReference type="Proteomes" id="UP000598775"/>
    </source>
</evidence>
<evidence type="ECO:0000256" key="1">
    <source>
        <dbReference type="ARBA" id="ARBA00005254"/>
    </source>
</evidence>
<feature type="domain" description="MaoC-like" evidence="2">
    <location>
        <begin position="24"/>
        <end position="107"/>
    </location>
</feature>
<dbReference type="AlphaFoldDB" id="A0A917BA67"/>
<dbReference type="EMBL" id="BMGP01000005">
    <property type="protein sequence ID" value="GGF33964.1"/>
    <property type="molecule type" value="Genomic_DNA"/>
</dbReference>
<protein>
    <recommendedName>
        <fullName evidence="2">MaoC-like domain-containing protein</fullName>
    </recommendedName>
</protein>
<evidence type="ECO:0000313" key="3">
    <source>
        <dbReference type="EMBL" id="GGF33964.1"/>
    </source>
</evidence>
<dbReference type="Gene3D" id="3.10.129.10">
    <property type="entry name" value="Hotdog Thioesterase"/>
    <property type="match status" value="1"/>
</dbReference>
<comment type="caution">
    <text evidence="3">The sequence shown here is derived from an EMBL/GenBank/DDBJ whole genome shotgun (WGS) entry which is preliminary data.</text>
</comment>
<organism evidence="3 4">
    <name type="scientific">Subtercola lobariae</name>
    <dbReference type="NCBI Taxonomy" id="1588641"/>
    <lineage>
        <taxon>Bacteria</taxon>
        <taxon>Bacillati</taxon>
        <taxon>Actinomycetota</taxon>
        <taxon>Actinomycetes</taxon>
        <taxon>Micrococcales</taxon>
        <taxon>Microbacteriaceae</taxon>
        <taxon>Subtercola</taxon>
    </lineage>
</organism>
<sequence length="149" mass="16273">MTYRLAAEELPVGTTIELGSYDVPLDEMVEFSKAWDPQPFHTDPDAAAAGFFGEIIGSGVYSMAVFQRLAVLGAYLSWDIVAGRSMRDVQLTSPVRAGAVLFADLTIDDVDFTYPDRALVKTTGRLRTDDALILTLSVDMYVRRSGANS</sequence>
<keyword evidence="4" id="KW-1185">Reference proteome</keyword>
<proteinExistence type="inferred from homology"/>
<dbReference type="Proteomes" id="UP000598775">
    <property type="component" value="Unassembled WGS sequence"/>
</dbReference>
<dbReference type="SUPFAM" id="SSF54637">
    <property type="entry name" value="Thioesterase/thiol ester dehydrase-isomerase"/>
    <property type="match status" value="1"/>
</dbReference>
<evidence type="ECO:0000259" key="2">
    <source>
        <dbReference type="Pfam" id="PF01575"/>
    </source>
</evidence>
<dbReference type="InterPro" id="IPR002539">
    <property type="entry name" value="MaoC-like_dom"/>
</dbReference>
<comment type="similarity">
    <text evidence="1">Belongs to the enoyl-CoA hydratase/isomerase family.</text>
</comment>
<dbReference type="RefSeq" id="WP_188679374.1">
    <property type="nucleotide sequence ID" value="NZ_BMGP01000005.1"/>
</dbReference>
<dbReference type="InterPro" id="IPR029069">
    <property type="entry name" value="HotDog_dom_sf"/>
</dbReference>
<gene>
    <name evidence="3" type="ORF">GCM10011399_28920</name>
</gene>
<name>A0A917BA67_9MICO</name>
<accession>A0A917BA67</accession>
<dbReference type="Pfam" id="PF01575">
    <property type="entry name" value="MaoC_dehydratas"/>
    <property type="match status" value="1"/>
</dbReference>
<reference evidence="3 4" key="1">
    <citation type="journal article" date="2014" name="Int. J. Syst. Evol. Microbiol.">
        <title>Complete genome sequence of Corynebacterium casei LMG S-19264T (=DSM 44701T), isolated from a smear-ripened cheese.</title>
        <authorList>
            <consortium name="US DOE Joint Genome Institute (JGI-PGF)"/>
            <person name="Walter F."/>
            <person name="Albersmeier A."/>
            <person name="Kalinowski J."/>
            <person name="Ruckert C."/>
        </authorList>
    </citation>
    <scope>NUCLEOTIDE SEQUENCE [LARGE SCALE GENOMIC DNA]</scope>
    <source>
        <strain evidence="3 4">CGMCC 1.12976</strain>
    </source>
</reference>